<name>A0A2Z5HEX2_9CAUD</name>
<dbReference type="Proteomes" id="UP000253239">
    <property type="component" value="Genome"/>
</dbReference>
<evidence type="ECO:0000313" key="1">
    <source>
        <dbReference type="EMBL" id="AXC38503.1"/>
    </source>
</evidence>
<gene>
    <name evidence="1" type="primary">58</name>
    <name evidence="1" type="ORF">SEA_RUBEELU_58</name>
</gene>
<reference evidence="1 2" key="1">
    <citation type="submission" date="2018-05" db="EMBL/GenBank/DDBJ databases">
        <authorList>
            <person name="Holmes S."/>
            <person name="Andersen I."/>
            <person name="Antosh A."/>
            <person name="Cancino R."/>
            <person name="Cassaniti A."/>
            <person name="Checo C."/>
            <person name="Cruz A."/>
            <person name="Decastro L."/>
            <person name="Douthitt C."/>
            <person name="Dubois A."/>
            <person name="Flyod E."/>
            <person name="Gough C."/>
            <person name="Holland C."/>
            <person name="Labrador D."/>
            <person name="Manthey F."/>
            <person name="McCandless J."/>
            <person name="McMahon J."/>
            <person name="Monroy J."/>
            <person name="Newman K."/>
            <person name="Peroza J."/>
            <person name="Roy A."/>
            <person name="Sewelson S."/>
            <person name="Thompson A."/>
            <person name="Wiersma-Koch H."/>
            <person name="D'Elia T."/>
            <person name="Garlena R.A."/>
            <person name="Russell D.A."/>
            <person name="Pope W.H."/>
            <person name="Jacobs-Sera D."/>
            <person name="Hatfull G.F."/>
        </authorList>
    </citation>
    <scope>NUCLEOTIDE SEQUENCE [LARGE SCALE GENOMIC DNA]</scope>
</reference>
<protein>
    <submittedName>
        <fullName evidence="1">Uncharacterized protein</fullName>
    </submittedName>
</protein>
<proteinExistence type="predicted"/>
<dbReference type="EMBL" id="MH399787">
    <property type="protein sequence ID" value="AXC38503.1"/>
    <property type="molecule type" value="Genomic_DNA"/>
</dbReference>
<evidence type="ECO:0000313" key="2">
    <source>
        <dbReference type="Proteomes" id="UP000253239"/>
    </source>
</evidence>
<sequence>MIPDLNDECALCGHPEALHSPRCLAWETGRSCGCPGYEPPADEDHQ</sequence>
<organism evidence="1 2">
    <name type="scientific">Mycobacterium phage Rubeelu</name>
    <dbReference type="NCBI Taxonomy" id="2250386"/>
    <lineage>
        <taxon>Viruses</taxon>
        <taxon>Duplodnaviria</taxon>
        <taxon>Heunggongvirae</taxon>
        <taxon>Uroviricota</taxon>
        <taxon>Caudoviricetes</taxon>
        <taxon>Nclasvirinae</taxon>
        <taxon>Charlievirus</taxon>
        <taxon>Charlievirus butters</taxon>
    </lineage>
</organism>
<accession>A0A2Z5HEX2</accession>